<keyword evidence="3 4" id="KW-0597">Phosphoprotein</keyword>
<dbReference type="eggNOG" id="COG3437">
    <property type="taxonomic scope" value="Bacteria"/>
</dbReference>
<name>B3E6L5_TRIL1</name>
<dbReference type="KEGG" id="glo:Glov_1118"/>
<dbReference type="InterPro" id="IPR003661">
    <property type="entry name" value="HisK_dim/P_dom"/>
</dbReference>
<feature type="modified residue" description="4-aspartylphosphate" evidence="4">
    <location>
        <position position="66"/>
    </location>
</feature>
<dbReference type="GO" id="GO:0000155">
    <property type="term" value="F:phosphorelay sensor kinase activity"/>
    <property type="evidence" value="ECO:0007669"/>
    <property type="project" value="InterPro"/>
</dbReference>
<dbReference type="PANTHER" id="PTHR43547:SF2">
    <property type="entry name" value="HYBRID SIGNAL TRANSDUCTION HISTIDINE KINASE C"/>
    <property type="match status" value="1"/>
</dbReference>
<dbReference type="EC" id="2.7.13.3" evidence="2"/>
<protein>
    <recommendedName>
        <fullName evidence="2">histidine kinase</fullName>
        <ecNumber evidence="2">2.7.13.3</ecNumber>
    </recommendedName>
</protein>
<accession>B3E6L5</accession>
<feature type="domain" description="Response regulatory" evidence="7">
    <location>
        <begin position="17"/>
        <end position="133"/>
    </location>
</feature>
<keyword evidence="9" id="KW-1185">Reference proteome</keyword>
<dbReference type="CDD" id="cd19920">
    <property type="entry name" value="REC_PA4781-like"/>
    <property type="match status" value="1"/>
</dbReference>
<feature type="domain" description="Histidine kinase" evidence="6">
    <location>
        <begin position="235"/>
        <end position="450"/>
    </location>
</feature>
<evidence type="ECO:0000256" key="4">
    <source>
        <dbReference type="PROSITE-ProRule" id="PRU00169"/>
    </source>
</evidence>
<dbReference type="SMART" id="SM00387">
    <property type="entry name" value="HATPase_c"/>
    <property type="match status" value="1"/>
</dbReference>
<dbReference type="SUPFAM" id="SSF52172">
    <property type="entry name" value="CheY-like"/>
    <property type="match status" value="1"/>
</dbReference>
<dbReference type="Gene3D" id="3.40.50.2300">
    <property type="match status" value="1"/>
</dbReference>
<dbReference type="InterPro" id="IPR003594">
    <property type="entry name" value="HATPase_dom"/>
</dbReference>
<dbReference type="Gene3D" id="1.10.287.130">
    <property type="match status" value="1"/>
</dbReference>
<dbReference type="InterPro" id="IPR036890">
    <property type="entry name" value="HATPase_C_sf"/>
</dbReference>
<evidence type="ECO:0000256" key="1">
    <source>
        <dbReference type="ARBA" id="ARBA00000085"/>
    </source>
</evidence>
<dbReference type="Gene3D" id="3.30.565.10">
    <property type="entry name" value="Histidine kinase-like ATPase, C-terminal domain"/>
    <property type="match status" value="1"/>
</dbReference>
<dbReference type="PROSITE" id="PS50109">
    <property type="entry name" value="HIS_KIN"/>
    <property type="match status" value="1"/>
</dbReference>
<proteinExistence type="predicted"/>
<keyword evidence="5" id="KW-0175">Coiled coil</keyword>
<evidence type="ECO:0000256" key="3">
    <source>
        <dbReference type="ARBA" id="ARBA00022553"/>
    </source>
</evidence>
<comment type="catalytic activity">
    <reaction evidence="1">
        <text>ATP + protein L-histidine = ADP + protein N-phospho-L-histidine.</text>
        <dbReference type="EC" id="2.7.13.3"/>
    </reaction>
</comment>
<dbReference type="eggNOG" id="COG4191">
    <property type="taxonomic scope" value="Bacteria"/>
</dbReference>
<dbReference type="SMART" id="SM00448">
    <property type="entry name" value="REC"/>
    <property type="match status" value="1"/>
</dbReference>
<evidence type="ECO:0000313" key="9">
    <source>
        <dbReference type="Proteomes" id="UP000002420"/>
    </source>
</evidence>
<dbReference type="InterPro" id="IPR004358">
    <property type="entry name" value="Sig_transdc_His_kin-like_C"/>
</dbReference>
<dbReference type="InterPro" id="IPR001789">
    <property type="entry name" value="Sig_transdc_resp-reg_receiver"/>
</dbReference>
<sequence>MISEGQQVTSSGERRPVILVVDDDANNLAVVRDCLVAFNYTILVAEDGESAVKRADYARPDLILLDVMMPGIDGYETCRRLKALKSTHAIPVLFMTALAETGNKVKGLEAGAVDYITKPFQREELLARIAVHLHNRELTKRLQEAKELLESRVEERTAELARANNELHEKALLLEAEIADRVLAEQELHVKQTQLEALNRTLETRVQDEVQRNREKDAMMIQQGRLAAMGEMISNISHQWRQPLNELGIMIQMLRVDYDESLLDDTRIDEFSRGCMEIIQHMSQTINTFRNFFQKGQSSDRFEVAAAITKTVELVQASFQTAGIALNLKLEPGGLIQGSANEFSQVILNLFNNARDVLVERDITAPEISVAMQLGDGQIMVTMEDNAGGISEEISGKIFDPYFTTKHKSQGVGLGLYMSKMIIEGKMGGSIEVGNTSGGACFHLTLPAAATI</sequence>
<dbReference type="Proteomes" id="UP000002420">
    <property type="component" value="Chromosome"/>
</dbReference>
<dbReference type="InterPro" id="IPR005467">
    <property type="entry name" value="His_kinase_dom"/>
</dbReference>
<keyword evidence="8" id="KW-0808">Transferase</keyword>
<dbReference type="Pfam" id="PF02518">
    <property type="entry name" value="HATPase_c"/>
    <property type="match status" value="1"/>
</dbReference>
<dbReference type="PRINTS" id="PR00344">
    <property type="entry name" value="BCTRLSENSOR"/>
</dbReference>
<dbReference type="STRING" id="398767.Glov_1118"/>
<evidence type="ECO:0000256" key="2">
    <source>
        <dbReference type="ARBA" id="ARBA00012438"/>
    </source>
</evidence>
<dbReference type="InterPro" id="IPR036097">
    <property type="entry name" value="HisK_dim/P_sf"/>
</dbReference>
<keyword evidence="8" id="KW-0418">Kinase</keyword>
<dbReference type="PROSITE" id="PS50110">
    <property type="entry name" value="RESPONSE_REGULATORY"/>
    <property type="match status" value="1"/>
</dbReference>
<evidence type="ECO:0000313" key="8">
    <source>
        <dbReference type="EMBL" id="ACD94840.1"/>
    </source>
</evidence>
<feature type="coiled-coil region" evidence="5">
    <location>
        <begin position="135"/>
        <end position="201"/>
    </location>
</feature>
<dbReference type="PANTHER" id="PTHR43547">
    <property type="entry name" value="TWO-COMPONENT HISTIDINE KINASE"/>
    <property type="match status" value="1"/>
</dbReference>
<dbReference type="InterPro" id="IPR011006">
    <property type="entry name" value="CheY-like_superfamily"/>
</dbReference>
<evidence type="ECO:0000259" key="6">
    <source>
        <dbReference type="PROSITE" id="PS50109"/>
    </source>
</evidence>
<gene>
    <name evidence="8" type="ordered locus">Glov_1118</name>
</gene>
<dbReference type="Pfam" id="PF00072">
    <property type="entry name" value="Response_reg"/>
    <property type="match status" value="1"/>
</dbReference>
<dbReference type="SUPFAM" id="SSF55874">
    <property type="entry name" value="ATPase domain of HSP90 chaperone/DNA topoisomerase II/histidine kinase"/>
    <property type="match status" value="1"/>
</dbReference>
<dbReference type="OrthoDB" id="9799273at2"/>
<reference evidence="8 9" key="1">
    <citation type="submission" date="2008-05" db="EMBL/GenBank/DDBJ databases">
        <title>Complete sequence of chromosome of Geobacter lovleyi SZ.</title>
        <authorList>
            <consortium name="US DOE Joint Genome Institute"/>
            <person name="Lucas S."/>
            <person name="Copeland A."/>
            <person name="Lapidus A."/>
            <person name="Glavina del Rio T."/>
            <person name="Dalin E."/>
            <person name="Tice H."/>
            <person name="Bruce D."/>
            <person name="Goodwin L."/>
            <person name="Pitluck S."/>
            <person name="Chertkov O."/>
            <person name="Meincke L."/>
            <person name="Brettin T."/>
            <person name="Detter J.C."/>
            <person name="Han C."/>
            <person name="Tapia R."/>
            <person name="Kuske C.R."/>
            <person name="Schmutz J."/>
            <person name="Larimer F."/>
            <person name="Land M."/>
            <person name="Hauser L."/>
            <person name="Kyrpides N."/>
            <person name="Mikhailova N."/>
            <person name="Sung Y."/>
            <person name="Fletcher K.E."/>
            <person name="Ritalahti K.M."/>
            <person name="Loeffler F.E."/>
            <person name="Richardson P."/>
        </authorList>
    </citation>
    <scope>NUCLEOTIDE SEQUENCE [LARGE SCALE GENOMIC DNA]</scope>
    <source>
        <strain evidence="9">ATCC BAA-1151 / DSM 17278 / SZ</strain>
    </source>
</reference>
<evidence type="ECO:0000256" key="5">
    <source>
        <dbReference type="SAM" id="Coils"/>
    </source>
</evidence>
<dbReference type="AlphaFoldDB" id="B3E6L5"/>
<evidence type="ECO:0000259" key="7">
    <source>
        <dbReference type="PROSITE" id="PS50110"/>
    </source>
</evidence>
<organism evidence="8 9">
    <name type="scientific">Trichlorobacter lovleyi (strain ATCC BAA-1151 / DSM 17278 / SZ)</name>
    <name type="common">Geobacter lovleyi</name>
    <dbReference type="NCBI Taxonomy" id="398767"/>
    <lineage>
        <taxon>Bacteria</taxon>
        <taxon>Pseudomonadati</taxon>
        <taxon>Thermodesulfobacteriota</taxon>
        <taxon>Desulfuromonadia</taxon>
        <taxon>Geobacterales</taxon>
        <taxon>Geobacteraceae</taxon>
        <taxon>Trichlorobacter</taxon>
    </lineage>
</organism>
<dbReference type="SUPFAM" id="SSF47384">
    <property type="entry name" value="Homodimeric domain of signal transducing histidine kinase"/>
    <property type="match status" value="1"/>
</dbReference>
<dbReference type="RefSeq" id="WP_012469189.1">
    <property type="nucleotide sequence ID" value="NC_010814.1"/>
</dbReference>
<dbReference type="HOGENOM" id="CLU_000445_114_72_7"/>
<dbReference type="CDD" id="cd00082">
    <property type="entry name" value="HisKA"/>
    <property type="match status" value="1"/>
</dbReference>
<dbReference type="EMBL" id="CP001089">
    <property type="protein sequence ID" value="ACD94840.1"/>
    <property type="molecule type" value="Genomic_DNA"/>
</dbReference>